<dbReference type="EMBL" id="JANJQO010002914">
    <property type="protein sequence ID" value="KAJ2965619.1"/>
    <property type="molecule type" value="Genomic_DNA"/>
</dbReference>
<protein>
    <submittedName>
        <fullName evidence="1">Uncharacterized protein</fullName>
    </submittedName>
</protein>
<reference evidence="1" key="1">
    <citation type="submission" date="2022-08" db="EMBL/GenBank/DDBJ databases">
        <title>Genome Sequence of Lecanicillium fungicola.</title>
        <authorList>
            <person name="Buettner E."/>
        </authorList>
    </citation>
    <scope>NUCLEOTIDE SEQUENCE</scope>
    <source>
        <strain evidence="1">Babe33</strain>
    </source>
</reference>
<sequence length="268" mass="29399">MGHASFPDVESGRTTPMYDGQSDGVEYRENEKSQATADVPDGGRAAWTHVLLMHIVFFNTWGVVNGYGVFQDYYTQVLSRPPSDIAWIGSVETFLLFSVGVFSGRATDAGYFFPVFYTGIFLELLGIFMLSLGTHYWHFFLAQAVCMGLGCGLIFCPALAILSQYFKARRAVAVGVSAAGAAVGGLVYPVMINRLIFHENVSFAWTMRCMGLIMLVTYIPCLLLFKPRLPAQKTADWIDMSAFKDVPFLFFTALPSPSTSSSCSTASA</sequence>
<organism evidence="1 2">
    <name type="scientific">Zarea fungicola</name>
    <dbReference type="NCBI Taxonomy" id="93591"/>
    <lineage>
        <taxon>Eukaryota</taxon>
        <taxon>Fungi</taxon>
        <taxon>Dikarya</taxon>
        <taxon>Ascomycota</taxon>
        <taxon>Pezizomycotina</taxon>
        <taxon>Sordariomycetes</taxon>
        <taxon>Hypocreomycetidae</taxon>
        <taxon>Hypocreales</taxon>
        <taxon>Cordycipitaceae</taxon>
        <taxon>Zarea</taxon>
    </lineage>
</organism>
<accession>A0ACC1MH86</accession>
<dbReference type="Proteomes" id="UP001143910">
    <property type="component" value="Unassembled WGS sequence"/>
</dbReference>
<proteinExistence type="predicted"/>
<name>A0ACC1MH86_9HYPO</name>
<evidence type="ECO:0000313" key="1">
    <source>
        <dbReference type="EMBL" id="KAJ2965619.1"/>
    </source>
</evidence>
<evidence type="ECO:0000313" key="2">
    <source>
        <dbReference type="Proteomes" id="UP001143910"/>
    </source>
</evidence>
<gene>
    <name evidence="1" type="ORF">NQ176_g10528</name>
</gene>
<comment type="caution">
    <text evidence="1">The sequence shown here is derived from an EMBL/GenBank/DDBJ whole genome shotgun (WGS) entry which is preliminary data.</text>
</comment>
<keyword evidence="2" id="KW-1185">Reference proteome</keyword>